<dbReference type="PROSITE" id="PS01180">
    <property type="entry name" value="CUB"/>
    <property type="match status" value="1"/>
</dbReference>
<dbReference type="Proteomes" id="UP001054945">
    <property type="component" value="Unassembled WGS sequence"/>
</dbReference>
<dbReference type="SUPFAM" id="SSF49854">
    <property type="entry name" value="Spermadhesin, CUB domain"/>
    <property type="match status" value="1"/>
</dbReference>
<accession>A0AAV4UWI3</accession>
<dbReference type="PANTHER" id="PTHR47537:SF6">
    <property type="entry name" value="CUB DOMAIN-CONTAINING PROTEIN"/>
    <property type="match status" value="1"/>
</dbReference>
<dbReference type="InterPro" id="IPR000859">
    <property type="entry name" value="CUB_dom"/>
</dbReference>
<proteinExistence type="predicted"/>
<dbReference type="GO" id="GO:0005886">
    <property type="term" value="C:plasma membrane"/>
    <property type="evidence" value="ECO:0007669"/>
    <property type="project" value="TreeGrafter"/>
</dbReference>
<evidence type="ECO:0000313" key="5">
    <source>
        <dbReference type="EMBL" id="GIY62305.1"/>
    </source>
</evidence>
<feature type="compositionally biased region" description="Polar residues" evidence="3">
    <location>
        <begin position="162"/>
        <end position="176"/>
    </location>
</feature>
<dbReference type="AlphaFoldDB" id="A0AAV4UWI3"/>
<dbReference type="EMBL" id="BPLR01013606">
    <property type="protein sequence ID" value="GIY62305.1"/>
    <property type="molecule type" value="Genomic_DNA"/>
</dbReference>
<evidence type="ECO:0000256" key="3">
    <source>
        <dbReference type="SAM" id="MobiDB-lite"/>
    </source>
</evidence>
<feature type="compositionally biased region" description="Low complexity" evidence="3">
    <location>
        <begin position="184"/>
        <end position="199"/>
    </location>
</feature>
<organism evidence="5 6">
    <name type="scientific">Caerostris extrusa</name>
    <name type="common">Bark spider</name>
    <name type="synonym">Caerostris bankana</name>
    <dbReference type="NCBI Taxonomy" id="172846"/>
    <lineage>
        <taxon>Eukaryota</taxon>
        <taxon>Metazoa</taxon>
        <taxon>Ecdysozoa</taxon>
        <taxon>Arthropoda</taxon>
        <taxon>Chelicerata</taxon>
        <taxon>Arachnida</taxon>
        <taxon>Araneae</taxon>
        <taxon>Araneomorphae</taxon>
        <taxon>Entelegynae</taxon>
        <taxon>Araneoidea</taxon>
        <taxon>Araneidae</taxon>
        <taxon>Caerostris</taxon>
    </lineage>
</organism>
<evidence type="ECO:0000256" key="1">
    <source>
        <dbReference type="ARBA" id="ARBA00023157"/>
    </source>
</evidence>
<evidence type="ECO:0000256" key="2">
    <source>
        <dbReference type="PROSITE-ProRule" id="PRU00059"/>
    </source>
</evidence>
<dbReference type="InterPro" id="IPR053207">
    <property type="entry name" value="Non-NMDA_GluR_Accessory"/>
</dbReference>
<protein>
    <recommendedName>
        <fullName evidence="4">CUB domain-containing protein</fullName>
    </recommendedName>
</protein>
<dbReference type="PANTHER" id="PTHR47537">
    <property type="entry name" value="CUBILIN"/>
    <property type="match status" value="1"/>
</dbReference>
<dbReference type="Pfam" id="PF00431">
    <property type="entry name" value="CUB"/>
    <property type="match status" value="1"/>
</dbReference>
<feature type="region of interest" description="Disordered" evidence="3">
    <location>
        <begin position="153"/>
        <end position="199"/>
    </location>
</feature>
<gene>
    <name evidence="5" type="ORF">CEXT_275041</name>
</gene>
<comment type="caution">
    <text evidence="5">The sequence shown here is derived from an EMBL/GenBank/DDBJ whole genome shotgun (WGS) entry which is preliminary data.</text>
</comment>
<comment type="caution">
    <text evidence="2">Lacks conserved residue(s) required for the propagation of feature annotation.</text>
</comment>
<sequence length="219" mass="24867">MRPHLRQQRGGSEERDFQRPQPVPPEGALAPLHLHTFIASENERVQVTFMSFNLRGTNPECNQEYIDLYTEIEDATMELIRTPFGGRYCGRNRPRNRISMYQTLVIAFYTAEESVTPDAFEGYYEFINASQYVVGTAAPDSVCSFTVFSDNKSEGEFRSPTYPESTPRTYTATTGSWERRDRGSGSSSWTSTSFSGSTVSPPSLPYPFMFCILMNYMVL</sequence>
<keyword evidence="1" id="KW-1015">Disulfide bond</keyword>
<dbReference type="CDD" id="cd00041">
    <property type="entry name" value="CUB"/>
    <property type="match status" value="1"/>
</dbReference>
<feature type="domain" description="CUB" evidence="4">
    <location>
        <begin position="44"/>
        <end position="127"/>
    </location>
</feature>
<reference evidence="5 6" key="1">
    <citation type="submission" date="2021-06" db="EMBL/GenBank/DDBJ databases">
        <title>Caerostris extrusa draft genome.</title>
        <authorList>
            <person name="Kono N."/>
            <person name="Arakawa K."/>
        </authorList>
    </citation>
    <scope>NUCLEOTIDE SEQUENCE [LARGE SCALE GENOMIC DNA]</scope>
</reference>
<name>A0AAV4UWI3_CAEEX</name>
<feature type="region of interest" description="Disordered" evidence="3">
    <location>
        <begin position="1"/>
        <end position="25"/>
    </location>
</feature>
<evidence type="ECO:0000259" key="4">
    <source>
        <dbReference type="PROSITE" id="PS01180"/>
    </source>
</evidence>
<keyword evidence="6" id="KW-1185">Reference proteome</keyword>
<evidence type="ECO:0000313" key="6">
    <source>
        <dbReference type="Proteomes" id="UP001054945"/>
    </source>
</evidence>
<dbReference type="InterPro" id="IPR035914">
    <property type="entry name" value="Sperma_CUB_dom_sf"/>
</dbReference>
<dbReference type="Gene3D" id="2.60.120.290">
    <property type="entry name" value="Spermadhesin, CUB domain"/>
    <property type="match status" value="1"/>
</dbReference>